<proteinExistence type="predicted"/>
<dbReference type="Pfam" id="PF07581">
    <property type="entry name" value="Glug"/>
    <property type="match status" value="4"/>
</dbReference>
<keyword evidence="2" id="KW-1133">Transmembrane helix</keyword>
<reference evidence="4 5" key="1">
    <citation type="submission" date="2023-07" db="EMBL/GenBank/DDBJ databases">
        <title>Closed genome sequence of Methanimicrococcus sp. Es2.</title>
        <authorList>
            <person name="Protasov E."/>
            <person name="Platt K."/>
            <person name="Reeh H."/>
            <person name="Poehlein A."/>
            <person name="Daniel R."/>
            <person name="Brune A."/>
        </authorList>
    </citation>
    <scope>NUCLEOTIDE SEQUENCE [LARGE SCALE GENOMIC DNA]</scope>
    <source>
        <strain evidence="4 5">Es2</strain>
    </source>
</reference>
<accession>A0AA96VIT9</accession>
<evidence type="ECO:0000256" key="2">
    <source>
        <dbReference type="SAM" id="Phobius"/>
    </source>
</evidence>
<dbReference type="KEGG" id="mees:MmiEs2_13630"/>
<feature type="transmembrane region" description="Helical" evidence="2">
    <location>
        <begin position="1028"/>
        <end position="1047"/>
    </location>
</feature>
<dbReference type="RefSeq" id="WP_316559135.1">
    <property type="nucleotide sequence ID" value="NZ_CP131062.1"/>
</dbReference>
<evidence type="ECO:0000256" key="1">
    <source>
        <dbReference type="SAM" id="MobiDB-lite"/>
    </source>
</evidence>
<feature type="domain" description="GLUG" evidence="3">
    <location>
        <begin position="282"/>
        <end position="307"/>
    </location>
</feature>
<feature type="compositionally biased region" description="Low complexity" evidence="1">
    <location>
        <begin position="977"/>
        <end position="999"/>
    </location>
</feature>
<dbReference type="Proteomes" id="UP001302662">
    <property type="component" value="Chromosome"/>
</dbReference>
<keyword evidence="5" id="KW-1185">Reference proteome</keyword>
<dbReference type="InterPro" id="IPR011493">
    <property type="entry name" value="GLUG"/>
</dbReference>
<keyword evidence="2" id="KW-0812">Transmembrane</keyword>
<gene>
    <name evidence="4" type="ORF">MmiEs2_13630</name>
</gene>
<evidence type="ECO:0000313" key="4">
    <source>
        <dbReference type="EMBL" id="WNY29146.1"/>
    </source>
</evidence>
<sequence length="1051" mass="107346">MVLLLFFTSAACAAQIPISSIADLEKIGNHGSYPLDGDYILMNDITITDTWAPIGNTSSPFFGTFDGNNKSIIFESSGAYVGFDSPGRIQEDGYGLFGKVGRPDRNKKVEIKNVNLVLESNLKSGSNFGSLVGIVNGSSSYPFSMENCSLTSDGDFKIEGGNSFGGLVGRVDSAAVFKNCSISDSSGSVSVIGNSQFVGGLIGYIFPGNVTLTGCSFSGNVDGSSLSAGGLIGSARGTIIDNCYATGTVSGERSIGGLVGDYGGKINNSYADCTVTKKDTDYAAGGLVGYITSTSSISNCYAEGKVVSVGRSSGLVGYVDSPSSLNISDCYSLCDVEAGDLAAGGIVGFSKSGNVNISNSYFAGTISLDSGADPGSKIGGIVGFSGGTVNGCIYLSDSVDATNGEEIVRGTGVSSADMKKIETYESAGWFISEGKDASKAWIINEGGYPYLYAFDRIVQISSVDELKLIGSGEYNPLKGYNYTPDGDYVLTKNITITDNTWKTIGNQSEPFLGTFDGQGNSITFASSSGTTTLDNSEIVNSRGFGLFGTVGKTGWDKEIVIQNVKVVLKSNLTIDELSSGRDEIGALVGNVSLNSPDTFLMKNCSLTSQSNYNIDGDNGVGGLVGSVENGSLIDCSVSGKISILGSRELGGLAGYAKYDSIENCSVSGTVSVIGDDYVGGLVGSSMFNDFDKCSVSGNILLSAVDDYIGGLSGYDTGSVFESCFVSGNGSITAGGMSAGGLLGLTSSGTDITECFVSGNISVTSDTSAGGLIGQFDDSSVKDCYSTAIVKANDTVGGLVGDLSTLSTLESSYFAGKVSFDDGATASSLIGGISGSANVPAALDDCLYSYEFIEDVDTETPYSGLVLLGIETSSANMKKIGTYLNEGDSPLVSASWDITTDSKAGSTWFILAGQYPKLTATYVPPAKSSGGGGGTGGATIVDPSSPTPGADGAFGDGELGGDGALGDGALGGDGELGADGMPISGDSGSGSATGNASSGGKYVGDDQKLSRKILAGFSNEEGGINRTSYLLIGIGLIIVICCVAYYLYKKRE</sequence>
<feature type="region of interest" description="Disordered" evidence="1">
    <location>
        <begin position="975"/>
        <end position="1002"/>
    </location>
</feature>
<feature type="domain" description="GLUG" evidence="3">
    <location>
        <begin position="225"/>
        <end position="250"/>
    </location>
</feature>
<feature type="domain" description="GLUG" evidence="3">
    <location>
        <begin position="647"/>
        <end position="671"/>
    </location>
</feature>
<evidence type="ECO:0000259" key="3">
    <source>
        <dbReference type="Pfam" id="PF07581"/>
    </source>
</evidence>
<dbReference type="EMBL" id="CP131062">
    <property type="protein sequence ID" value="WNY29146.1"/>
    <property type="molecule type" value="Genomic_DNA"/>
</dbReference>
<protein>
    <recommendedName>
        <fullName evidence="3">GLUG domain-containing protein</fullName>
    </recommendedName>
</protein>
<evidence type="ECO:0000313" key="5">
    <source>
        <dbReference type="Proteomes" id="UP001302662"/>
    </source>
</evidence>
<dbReference type="AlphaFoldDB" id="A0AA96VIT9"/>
<organism evidence="4 5">
    <name type="scientific">Methanimicrococcus stummii</name>
    <dbReference type="NCBI Taxonomy" id="3028294"/>
    <lineage>
        <taxon>Archaea</taxon>
        <taxon>Methanobacteriati</taxon>
        <taxon>Methanobacteriota</taxon>
        <taxon>Stenosarchaea group</taxon>
        <taxon>Methanomicrobia</taxon>
        <taxon>Methanosarcinales</taxon>
        <taxon>Methanosarcinaceae</taxon>
        <taxon>Methanimicrococcus</taxon>
    </lineage>
</organism>
<dbReference type="Gene3D" id="2.160.20.110">
    <property type="match status" value="3"/>
</dbReference>
<dbReference type="GeneID" id="85197829"/>
<feature type="domain" description="GLUG" evidence="3">
    <location>
        <begin position="618"/>
        <end position="642"/>
    </location>
</feature>
<feature type="region of interest" description="Disordered" evidence="1">
    <location>
        <begin position="927"/>
        <end position="956"/>
    </location>
</feature>
<name>A0AA96VIT9_9EURY</name>
<keyword evidence="2" id="KW-0472">Membrane</keyword>